<name>E6X708_CELAD</name>
<dbReference type="KEGG" id="cao:Celal_0100"/>
<keyword evidence="3" id="KW-1185">Reference proteome</keyword>
<dbReference type="OrthoDB" id="1163458at2"/>
<dbReference type="eggNOG" id="COG1366">
    <property type="taxonomic scope" value="Bacteria"/>
</dbReference>
<dbReference type="Proteomes" id="UP000008634">
    <property type="component" value="Chromosome"/>
</dbReference>
<evidence type="ECO:0000259" key="1">
    <source>
        <dbReference type="PROSITE" id="PS50801"/>
    </source>
</evidence>
<gene>
    <name evidence="2" type="ordered locus">Celal_0100</name>
</gene>
<dbReference type="AlphaFoldDB" id="E6X708"/>
<dbReference type="EMBL" id="CP002453">
    <property type="protein sequence ID" value="ADV47457.1"/>
    <property type="molecule type" value="Genomic_DNA"/>
</dbReference>
<dbReference type="InterPro" id="IPR036513">
    <property type="entry name" value="STAS_dom_sf"/>
</dbReference>
<organism evidence="2 3">
    <name type="scientific">Cellulophaga algicola (strain DSM 14237 / IC166 / ACAM 630)</name>
    <dbReference type="NCBI Taxonomy" id="688270"/>
    <lineage>
        <taxon>Bacteria</taxon>
        <taxon>Pseudomonadati</taxon>
        <taxon>Bacteroidota</taxon>
        <taxon>Flavobacteriia</taxon>
        <taxon>Flavobacteriales</taxon>
        <taxon>Flavobacteriaceae</taxon>
        <taxon>Cellulophaga</taxon>
    </lineage>
</organism>
<proteinExistence type="predicted"/>
<dbReference type="Pfam" id="PF01740">
    <property type="entry name" value="STAS"/>
    <property type="match status" value="1"/>
</dbReference>
<reference evidence="2 3" key="1">
    <citation type="journal article" date="2010" name="Stand. Genomic Sci.">
        <title>Complete genome sequence of Cellulophaga algicola type strain (IC166).</title>
        <authorList>
            <person name="Abt B."/>
            <person name="Lu M."/>
            <person name="Misra M."/>
            <person name="Han C."/>
            <person name="Nolan M."/>
            <person name="Lucas S."/>
            <person name="Hammon N."/>
            <person name="Deshpande S."/>
            <person name="Cheng J.F."/>
            <person name="Tapia R."/>
            <person name="Goodwin L."/>
            <person name="Pitluck S."/>
            <person name="Liolios K."/>
            <person name="Pagani I."/>
            <person name="Ivanova N."/>
            <person name="Mavromatis K."/>
            <person name="Ovchinikova G."/>
            <person name="Pati A."/>
            <person name="Chen A."/>
            <person name="Palaniappan K."/>
            <person name="Land M."/>
            <person name="Hauser L."/>
            <person name="Chang Y.J."/>
            <person name="Jeffries C.D."/>
            <person name="Detter J.C."/>
            <person name="Brambilla E."/>
            <person name="Rohde M."/>
            <person name="Tindall B.J."/>
            <person name="Goker M."/>
            <person name="Woyke T."/>
            <person name="Bristow J."/>
            <person name="Eisen J.A."/>
            <person name="Markowitz V."/>
            <person name="Hugenholtz P."/>
            <person name="Kyrpides N.C."/>
            <person name="Klenk H.P."/>
            <person name="Lapidus A."/>
        </authorList>
    </citation>
    <scope>NUCLEOTIDE SEQUENCE [LARGE SCALE GENOMIC DNA]</scope>
    <source>
        <strain evidence="3">DSM 14237 / IC166 / ACAM 630</strain>
    </source>
</reference>
<dbReference type="SUPFAM" id="SSF52091">
    <property type="entry name" value="SpoIIaa-like"/>
    <property type="match status" value="1"/>
</dbReference>
<dbReference type="RefSeq" id="WP_013548956.1">
    <property type="nucleotide sequence ID" value="NC_014934.1"/>
</dbReference>
<accession>E6X708</accession>
<dbReference type="PROSITE" id="PS50801">
    <property type="entry name" value="STAS"/>
    <property type="match status" value="1"/>
</dbReference>
<evidence type="ECO:0000313" key="2">
    <source>
        <dbReference type="EMBL" id="ADV47457.1"/>
    </source>
</evidence>
<dbReference type="STRING" id="688270.Celal_0100"/>
<feature type="domain" description="STAS" evidence="1">
    <location>
        <begin position="13"/>
        <end position="93"/>
    </location>
</feature>
<dbReference type="Gene3D" id="3.30.750.24">
    <property type="entry name" value="STAS domain"/>
    <property type="match status" value="1"/>
</dbReference>
<dbReference type="InterPro" id="IPR002645">
    <property type="entry name" value="STAS_dom"/>
</dbReference>
<evidence type="ECO:0000313" key="3">
    <source>
        <dbReference type="Proteomes" id="UP000008634"/>
    </source>
</evidence>
<dbReference type="HOGENOM" id="CLU_173175_0_0_10"/>
<protein>
    <recommendedName>
        <fullName evidence="1">STAS domain-containing protein</fullName>
    </recommendedName>
</protein>
<sequence>MVLKILSIKNGTFKVAGKINATTAPQFQSNFESNLDSLNKLTLDIDEITEVDAAGMKALRALYKKAFLENKSFSIIGNGCKDIYDDFRGCEIT</sequence>